<dbReference type="InterPro" id="IPR040244">
    <property type="entry name" value="EDR4-like"/>
</dbReference>
<evidence type="ECO:0000313" key="5">
    <source>
        <dbReference type="Proteomes" id="UP000515121"/>
    </source>
</evidence>
<name>A0A6P5YEU9_DURZI</name>
<dbReference type="Proteomes" id="UP000515121">
    <property type="component" value="Unplaced"/>
</dbReference>
<accession>A0A6P5YEU9</accession>
<organism evidence="5 6">
    <name type="scientific">Durio zibethinus</name>
    <name type="common">Durian</name>
    <dbReference type="NCBI Taxonomy" id="66656"/>
    <lineage>
        <taxon>Eukaryota</taxon>
        <taxon>Viridiplantae</taxon>
        <taxon>Streptophyta</taxon>
        <taxon>Embryophyta</taxon>
        <taxon>Tracheophyta</taxon>
        <taxon>Spermatophyta</taxon>
        <taxon>Magnoliopsida</taxon>
        <taxon>eudicotyledons</taxon>
        <taxon>Gunneridae</taxon>
        <taxon>Pentapetalae</taxon>
        <taxon>rosids</taxon>
        <taxon>malvids</taxon>
        <taxon>Malvales</taxon>
        <taxon>Malvaceae</taxon>
        <taxon>Helicteroideae</taxon>
        <taxon>Durio</taxon>
    </lineage>
</organism>
<feature type="region of interest" description="Disordered" evidence="2">
    <location>
        <begin position="124"/>
        <end position="154"/>
    </location>
</feature>
<evidence type="ECO:0000256" key="1">
    <source>
        <dbReference type="SAM" id="Coils"/>
    </source>
</evidence>
<keyword evidence="1" id="KW-0175">Coiled coil</keyword>
<dbReference type="Pfam" id="PF11331">
    <property type="entry name" value="Zn_ribbon_12"/>
    <property type="match status" value="1"/>
</dbReference>
<dbReference type="InterPro" id="IPR055126">
    <property type="entry name" value="EDR4-like_N"/>
</dbReference>
<evidence type="ECO:0000259" key="3">
    <source>
        <dbReference type="Pfam" id="PF11331"/>
    </source>
</evidence>
<feature type="region of interest" description="Disordered" evidence="2">
    <location>
        <begin position="566"/>
        <end position="589"/>
    </location>
</feature>
<dbReference type="AlphaFoldDB" id="A0A6P5YEU9"/>
<feature type="domain" description="Probable zinc-ribbon" evidence="3">
    <location>
        <begin position="513"/>
        <end position="555"/>
    </location>
</feature>
<dbReference type="Pfam" id="PF22910">
    <property type="entry name" value="EDR4-like_1st"/>
    <property type="match status" value="1"/>
</dbReference>
<dbReference type="OrthoDB" id="2020426at2759"/>
<dbReference type="GeneID" id="111291201"/>
<evidence type="ECO:0000256" key="2">
    <source>
        <dbReference type="SAM" id="MobiDB-lite"/>
    </source>
</evidence>
<dbReference type="GO" id="GO:1900150">
    <property type="term" value="P:regulation of defense response to fungus"/>
    <property type="evidence" value="ECO:0007669"/>
    <property type="project" value="InterPro"/>
</dbReference>
<evidence type="ECO:0000259" key="4">
    <source>
        <dbReference type="Pfam" id="PF22910"/>
    </source>
</evidence>
<reference evidence="6" key="1">
    <citation type="submission" date="2025-08" db="UniProtKB">
        <authorList>
            <consortium name="RefSeq"/>
        </authorList>
    </citation>
    <scope>IDENTIFICATION</scope>
    <source>
        <tissue evidence="6">Fruit stalk</tissue>
    </source>
</reference>
<feature type="compositionally biased region" description="Basic and acidic residues" evidence="2">
    <location>
        <begin position="124"/>
        <end position="134"/>
    </location>
</feature>
<dbReference type="PANTHER" id="PTHR31105:SF42">
    <property type="entry name" value="OS02G0258300 PROTEIN"/>
    <property type="match status" value="1"/>
</dbReference>
<dbReference type="KEGG" id="dzi:111291201"/>
<gene>
    <name evidence="6" type="primary">LOC111291201</name>
</gene>
<sequence length="900" mass="101855">MAEESKVRFVRCPKCESLIKELPDYSVYKCGSCAAVLQAKKKEPASNGFLDKPIEKGRGDCEKADNQLDKGGSVRSAYETENCRAEGISRRKDRIFGEKSMNFNSHSSRTDKEVFLDDDKNVRENRHGHDRTEKGVGYFDNYVPSSKNPQRHYYQDMNTNRSKSVNSSRESKVGDYSPKLADFARSLRLKGVDRDGFGRFYKRSLGTIDEQDRFSAVHYPDEGPSNYRCGSVYGYHKPVKSFEYLDVPNGFQNFEKDRAQLLKKLDELKDQLSRSHDMPQTPREMVPSDKMASINHLGGSIGNKSSAHRRSAQYHHVSKLTYLNHSSMNDDDRVQNFYGNFHPLSKNVHRKISYEDSLSPGMHRRHHNQISYHHPQQRTYGYGYSSRQYLDFNEDLASYPNPDETLYHFPACSCLHCYDKNWKGPSQVPPAGFSNRRFLRDPCSSTFNHYVNSDRVGQHYRTRAAKGPHLNFQDPAVHIWPSDIDSDIEGFGRRSPRKAVLTSRNKRLCHPIASGAPFITCYNCLELLKLPRKFRKMKNDWRLRCGACSTVIVFEMEKKRLIISVPGSPMRRPPEAEEKSSELLNDSHPGSHGFFNAGGAVPTSSNVENFGYDQISSKEEEGPDNVIDRRDSPGSSELPFSCDFCPTVSSLPFQEQVNNPSSNQTVSRRTNANRAKLARVIPVKNASQVVSEKNALVATEVEVSLDGYLNTSSYQNSSEASKEDNQLKLHKGSKSFLVGLIKKSFRDFSRSNDNIKNERPNVLVNGQPISDSVVRKAEKQAGPILPGNYWYDSQAGFWGVMGQPCSGIIPPFIEEFNYPMPENCAAGNTAVFINGRELHQKDLDLLTCKGLPTTRDKSYILDVSGRVFDEGTRIQLYNLGKLAPTVEKEKRGFGMRVPGQ</sequence>
<feature type="coiled-coil region" evidence="1">
    <location>
        <begin position="251"/>
        <end position="278"/>
    </location>
</feature>
<dbReference type="InterPro" id="IPR021480">
    <property type="entry name" value="Zinc_ribbon_12"/>
</dbReference>
<feature type="region of interest" description="Disordered" evidence="2">
    <location>
        <begin position="615"/>
        <end position="635"/>
    </location>
</feature>
<proteinExistence type="predicted"/>
<evidence type="ECO:0000313" key="6">
    <source>
        <dbReference type="RefSeq" id="XP_022738566.1"/>
    </source>
</evidence>
<dbReference type="RefSeq" id="XP_022738566.1">
    <property type="nucleotide sequence ID" value="XM_022882831.1"/>
</dbReference>
<keyword evidence="5" id="KW-1185">Reference proteome</keyword>
<protein>
    <submittedName>
        <fullName evidence="6">Uncharacterized protein LOC111291201 isoform X1</fullName>
    </submittedName>
</protein>
<dbReference type="PANTHER" id="PTHR31105">
    <property type="entry name" value="EXTRA-LARGE G-PROTEIN-LIKE"/>
    <property type="match status" value="1"/>
</dbReference>
<feature type="domain" description="Enhanced disease resistance 4-like N-terminal" evidence="4">
    <location>
        <begin position="6"/>
        <end position="39"/>
    </location>
</feature>
<feature type="compositionally biased region" description="Basic and acidic residues" evidence="2">
    <location>
        <begin position="572"/>
        <end position="581"/>
    </location>
</feature>
<feature type="compositionally biased region" description="Basic and acidic residues" evidence="2">
    <location>
        <begin position="616"/>
        <end position="632"/>
    </location>
</feature>